<evidence type="ECO:0000313" key="1">
    <source>
        <dbReference type="EMBL" id="RGC26700.1"/>
    </source>
</evidence>
<organism evidence="1 2">
    <name type="scientific">Hungatella hathewayi</name>
    <dbReference type="NCBI Taxonomy" id="154046"/>
    <lineage>
        <taxon>Bacteria</taxon>
        <taxon>Bacillati</taxon>
        <taxon>Bacillota</taxon>
        <taxon>Clostridia</taxon>
        <taxon>Lachnospirales</taxon>
        <taxon>Lachnospiraceae</taxon>
        <taxon>Hungatella</taxon>
    </lineage>
</organism>
<dbReference type="Proteomes" id="UP000261111">
    <property type="component" value="Unassembled WGS sequence"/>
</dbReference>
<dbReference type="AlphaFoldDB" id="A0A3E2WJN7"/>
<comment type="caution">
    <text evidence="1">The sequence shown here is derived from an EMBL/GenBank/DDBJ whole genome shotgun (WGS) entry which is preliminary data.</text>
</comment>
<sequence length="78" mass="8856">MHFQQGRHLPQHLPAHGKLVHPAGRLEPVTKMGPQTGAADGNWLCVSCILHRIVDEYQQIGRPDYCMIKKLLALKHLR</sequence>
<accession>A0A3E2WJN7</accession>
<gene>
    <name evidence="1" type="ORF">DWX41_19260</name>
</gene>
<evidence type="ECO:0000313" key="2">
    <source>
        <dbReference type="Proteomes" id="UP000261111"/>
    </source>
</evidence>
<reference evidence="1 2" key="1">
    <citation type="submission" date="2018-08" db="EMBL/GenBank/DDBJ databases">
        <title>A genome reference for cultivated species of the human gut microbiota.</title>
        <authorList>
            <person name="Zou Y."/>
            <person name="Xue W."/>
            <person name="Luo G."/>
        </authorList>
    </citation>
    <scope>NUCLEOTIDE SEQUENCE [LARGE SCALE GENOMIC DNA]</scope>
    <source>
        <strain evidence="1 2">AF19-21</strain>
    </source>
</reference>
<name>A0A3E2WJN7_9FIRM</name>
<protein>
    <submittedName>
        <fullName evidence="1">Uncharacterized protein</fullName>
    </submittedName>
</protein>
<proteinExistence type="predicted"/>
<dbReference type="EMBL" id="QVIA01000027">
    <property type="protein sequence ID" value="RGC26700.1"/>
    <property type="molecule type" value="Genomic_DNA"/>
</dbReference>